<sequence>MALDFDPAPLHGQVFDFEVENQLDIQRRDDDMAEGRSTDLCRFFFSPQGCAKGSRCQYRHARNDRLIVCKHWLRGLCKKDEFCEYLHEFDLSKMPECYFFSKFGECSNTECMYRHIDPEKKRNECPYFARGFCKHGPKCRHRHVRKVACANYLAGFCKDGPECVFGHARFETPRADDDDPGGIDRFGESYPARVLHISCPNHLTATFCRRRPTCGAAPLSFPPVAMADGASKAPAAADGAPAAPAKGAAMWGGRFDAPPNELVALLGESVSYDRRMYAHDIRGSTAHARMLARQGIIPQADADAIVEGLAAVQAEIEAGTFVWSTALEDVHMNIESRLTGLIGAPGGRLHAARSRNDQVATDMRLYLRDEVAELVRLARALQAALVTLASEHTDTIVPGFTHLQHAQPVVFGHVLLAYVEMLDRDVGRLTDAAKRMDVLPLGAGAMAGTTLPIDRASVADALGFTGGLTRNSMDAVSDRDFAVELVSALSLMMMHLSRLSEDTVFWCSQEAGWVELGDAFCTGSSIMPQKKNPDVCELTRGKAARVYGDLVTLLSLMKNLPLCYNRDMQEDKEPLFDAVDTAKLVLAVYAPMVASIKVRKDRMHAAASDAALMATDLAEWLVRQGLPFRQAHHRVGALVGAAHRAGKGLEKFTLAELRESVPEATEECLGLWMPEASVAARDVVGGTAPSQPLASSQTSPPV</sequence>
<dbReference type="EMBL" id="CM020620">
    <property type="protein sequence ID" value="KAK1869089.1"/>
    <property type="molecule type" value="Genomic_DNA"/>
</dbReference>
<gene>
    <name evidence="1" type="ORF">I4F81_011571</name>
</gene>
<evidence type="ECO:0000313" key="1">
    <source>
        <dbReference type="EMBL" id="KAK1869089.1"/>
    </source>
</evidence>
<proteinExistence type="predicted"/>
<evidence type="ECO:0000313" key="2">
    <source>
        <dbReference type="Proteomes" id="UP000798662"/>
    </source>
</evidence>
<accession>A0ACC3CFM9</accession>
<keyword evidence="2" id="KW-1185">Reference proteome</keyword>
<reference evidence="1" key="1">
    <citation type="submission" date="2019-11" db="EMBL/GenBank/DDBJ databases">
        <title>Nori genome reveals adaptations in red seaweeds to the harsh intertidal environment.</title>
        <authorList>
            <person name="Wang D."/>
            <person name="Mao Y."/>
        </authorList>
    </citation>
    <scope>NUCLEOTIDE SEQUENCE</scope>
    <source>
        <tissue evidence="1">Gametophyte</tissue>
    </source>
</reference>
<name>A0ACC3CFM9_PYRYE</name>
<protein>
    <submittedName>
        <fullName evidence="1">Uncharacterized protein</fullName>
    </submittedName>
</protein>
<comment type="caution">
    <text evidence="1">The sequence shown here is derived from an EMBL/GenBank/DDBJ whole genome shotgun (WGS) entry which is preliminary data.</text>
</comment>
<organism evidence="1 2">
    <name type="scientific">Pyropia yezoensis</name>
    <name type="common">Susabi-nori</name>
    <name type="synonym">Porphyra yezoensis</name>
    <dbReference type="NCBI Taxonomy" id="2788"/>
    <lineage>
        <taxon>Eukaryota</taxon>
        <taxon>Rhodophyta</taxon>
        <taxon>Bangiophyceae</taxon>
        <taxon>Bangiales</taxon>
        <taxon>Bangiaceae</taxon>
        <taxon>Pyropia</taxon>
    </lineage>
</organism>
<dbReference type="Proteomes" id="UP000798662">
    <property type="component" value="Chromosome 3"/>
</dbReference>